<dbReference type="SUPFAM" id="SSF63825">
    <property type="entry name" value="YWTD domain"/>
    <property type="match status" value="1"/>
</dbReference>
<dbReference type="Proteomes" id="UP000289738">
    <property type="component" value="Chromosome A07"/>
</dbReference>
<comment type="caution">
    <text evidence="1">The sequence shown here is derived from an EMBL/GenBank/DDBJ whole genome shotgun (WGS) entry which is preliminary data.</text>
</comment>
<dbReference type="PANTHER" id="PTHR46388:SF2">
    <property type="entry name" value="NHL REPEAT-CONTAINING PROTEIN 2"/>
    <property type="match status" value="1"/>
</dbReference>
<reference evidence="1 2" key="1">
    <citation type="submission" date="2019-01" db="EMBL/GenBank/DDBJ databases">
        <title>Sequencing of cultivated peanut Arachis hypogaea provides insights into genome evolution and oil improvement.</title>
        <authorList>
            <person name="Chen X."/>
        </authorList>
    </citation>
    <scope>NUCLEOTIDE SEQUENCE [LARGE SCALE GENOMIC DNA]</scope>
    <source>
        <strain evidence="2">cv. Fuhuasheng</strain>
        <tissue evidence="1">Leaves</tissue>
    </source>
</reference>
<proteinExistence type="predicted"/>
<organism evidence="1 2">
    <name type="scientific">Arachis hypogaea</name>
    <name type="common">Peanut</name>
    <dbReference type="NCBI Taxonomy" id="3818"/>
    <lineage>
        <taxon>Eukaryota</taxon>
        <taxon>Viridiplantae</taxon>
        <taxon>Streptophyta</taxon>
        <taxon>Embryophyta</taxon>
        <taxon>Tracheophyta</taxon>
        <taxon>Spermatophyta</taxon>
        <taxon>Magnoliopsida</taxon>
        <taxon>eudicotyledons</taxon>
        <taxon>Gunneridae</taxon>
        <taxon>Pentapetalae</taxon>
        <taxon>rosids</taxon>
        <taxon>fabids</taxon>
        <taxon>Fabales</taxon>
        <taxon>Fabaceae</taxon>
        <taxon>Papilionoideae</taxon>
        <taxon>50 kb inversion clade</taxon>
        <taxon>dalbergioids sensu lato</taxon>
        <taxon>Dalbergieae</taxon>
        <taxon>Pterocarpus clade</taxon>
        <taxon>Arachis</taxon>
    </lineage>
</organism>
<sequence length="260" mass="29171">MVEERRSARCHHCVVFPDKFCRLFCFCSGGCEALGAQFGRGLSAVEQNREIQRGERARLAVVVLPSPPQFIASPDLVATPKPLRMFHYDLLDETQNKLDYILPLSLTVENFLECRLHILVFKSGMAKFIHQCILDKRVQGSKTSNDSAQSSSAMLAVEKDDRHAIADKRDLDDFVQAALMFYGKHNDPRLSASPLKFPGKLAIDILNNRLFISDSNHNRIVVTDLDGNFIVQIGSSWEQGLQDGSFDDATFNKLVTVLEI</sequence>
<accession>A0A445C391</accession>
<keyword evidence="2" id="KW-1185">Reference proteome</keyword>
<gene>
    <name evidence="1" type="ORF">Ahy_A07g031232</name>
</gene>
<dbReference type="EMBL" id="SDMP01000007">
    <property type="protein sequence ID" value="RYR45396.1"/>
    <property type="molecule type" value="Genomic_DNA"/>
</dbReference>
<evidence type="ECO:0000313" key="1">
    <source>
        <dbReference type="EMBL" id="RYR45396.1"/>
    </source>
</evidence>
<dbReference type="Gene3D" id="2.120.10.30">
    <property type="entry name" value="TolB, C-terminal domain"/>
    <property type="match status" value="1"/>
</dbReference>
<name>A0A445C391_ARAHY</name>
<dbReference type="AlphaFoldDB" id="A0A445C391"/>
<dbReference type="STRING" id="3818.A0A445C391"/>
<evidence type="ECO:0008006" key="3">
    <source>
        <dbReference type="Google" id="ProtNLM"/>
    </source>
</evidence>
<dbReference type="InterPro" id="IPR011042">
    <property type="entry name" value="6-blade_b-propeller_TolB-like"/>
</dbReference>
<evidence type="ECO:0000313" key="2">
    <source>
        <dbReference type="Proteomes" id="UP000289738"/>
    </source>
</evidence>
<protein>
    <recommendedName>
        <fullName evidence="3">NHL repeat-containing protein</fullName>
    </recommendedName>
</protein>
<dbReference type="PANTHER" id="PTHR46388">
    <property type="entry name" value="NHL REPEAT-CONTAINING PROTEIN 2"/>
    <property type="match status" value="1"/>
</dbReference>